<dbReference type="PANTHER" id="PTHR37419">
    <property type="entry name" value="SERINE/THREONINE-PROTEIN KINASE TOXIN HIPA"/>
    <property type="match status" value="1"/>
</dbReference>
<sequence length="449" mass="50083">MSQLTVQTYLSGAWQDACELYFSDPEAGRHGAVTLEYDAGYVARFQGNPAALVSARFPLDFFPHETSHWPAFLLDIMPMGAARRYWGQQLNLPDIQQPGYDFQLLANCTRAPVGNLRIKESVTDTSDFQLIGFPMSEVLEQATEFLDYARSHGAAVGGATGAGGDAPKYQLTLASDGLYYPDGSLPDEQAREHFLVKFPRRSSRQGNSLESDRLILETEHAYYQVAGRLGFDAISSDLYVESGRLQSKTASLWMPRFDRVLGHDGMERYAVESLYSIAGVIEPGATVAHSTYLKQLAHLWNIYDQTDQVETMVQEYLRRDLLNVVLGNSDNHGRNTSVLRLKGGIRLAPVYDLAPMVLDEAGITRTSRWHVDNEVGGNFRWREICDEAAAATNLNAARLWAGLRDFALRLIDLPVYASESGVPAEVMNTERHGLNLKAMPDRLKRWGLL</sequence>
<protein>
    <submittedName>
        <fullName evidence="5">Serine/threonine-protein kinase HipA</fullName>
    </submittedName>
</protein>
<dbReference type="InterPro" id="IPR016869">
    <property type="entry name" value="UCP028135_HipA-like"/>
</dbReference>
<dbReference type="PANTHER" id="PTHR37419:SF8">
    <property type="entry name" value="TOXIN YJJJ"/>
    <property type="match status" value="1"/>
</dbReference>
<dbReference type="STRING" id="484498.SAMN05421686_102212"/>
<dbReference type="OrthoDB" id="9805913at2"/>
<keyword evidence="2" id="KW-0808">Transferase</keyword>
<dbReference type="InterPro" id="IPR012893">
    <property type="entry name" value="HipA-like_C"/>
</dbReference>
<keyword evidence="6" id="KW-1185">Reference proteome</keyword>
<name>A0A1N7JVP9_9GAMM</name>
<keyword evidence="3 5" id="KW-0418">Kinase</keyword>
<dbReference type="PIRSF" id="PIRSF028135">
    <property type="entry name" value="UCP028135_HipA-like"/>
    <property type="match status" value="1"/>
</dbReference>
<comment type="similarity">
    <text evidence="1">Belongs to the HipA Ser/Thr kinase family.</text>
</comment>
<evidence type="ECO:0000259" key="4">
    <source>
        <dbReference type="Pfam" id="PF07804"/>
    </source>
</evidence>
<dbReference type="GO" id="GO:0005829">
    <property type="term" value="C:cytosol"/>
    <property type="evidence" value="ECO:0007669"/>
    <property type="project" value="TreeGrafter"/>
</dbReference>
<evidence type="ECO:0000313" key="6">
    <source>
        <dbReference type="Proteomes" id="UP000185639"/>
    </source>
</evidence>
<evidence type="ECO:0000256" key="2">
    <source>
        <dbReference type="ARBA" id="ARBA00022679"/>
    </source>
</evidence>
<dbReference type="AlphaFoldDB" id="A0A1N7JVP9"/>
<evidence type="ECO:0000256" key="3">
    <source>
        <dbReference type="ARBA" id="ARBA00022777"/>
    </source>
</evidence>
<dbReference type="Proteomes" id="UP000185639">
    <property type="component" value="Unassembled WGS sequence"/>
</dbReference>
<gene>
    <name evidence="5" type="ORF">SAMN05421686_102212</name>
</gene>
<dbReference type="EMBL" id="FTOH01000002">
    <property type="protein sequence ID" value="SIS53397.1"/>
    <property type="molecule type" value="Genomic_DNA"/>
</dbReference>
<dbReference type="InterPro" id="IPR052028">
    <property type="entry name" value="HipA_Ser/Thr_kinase"/>
</dbReference>
<dbReference type="Pfam" id="PF07804">
    <property type="entry name" value="HipA_C"/>
    <property type="match status" value="1"/>
</dbReference>
<feature type="domain" description="HipA-like C-terminal" evidence="4">
    <location>
        <begin position="162"/>
        <end position="392"/>
    </location>
</feature>
<proteinExistence type="inferred from homology"/>
<evidence type="ECO:0000256" key="1">
    <source>
        <dbReference type="ARBA" id="ARBA00010164"/>
    </source>
</evidence>
<accession>A0A1N7JVP9</accession>
<organism evidence="5 6">
    <name type="scientific">Thalassolituus maritimus</name>
    <dbReference type="NCBI Taxonomy" id="484498"/>
    <lineage>
        <taxon>Bacteria</taxon>
        <taxon>Pseudomonadati</taxon>
        <taxon>Pseudomonadota</taxon>
        <taxon>Gammaproteobacteria</taxon>
        <taxon>Oceanospirillales</taxon>
        <taxon>Oceanospirillaceae</taxon>
        <taxon>Thalassolituus</taxon>
    </lineage>
</organism>
<evidence type="ECO:0000313" key="5">
    <source>
        <dbReference type="EMBL" id="SIS53397.1"/>
    </source>
</evidence>
<dbReference type="RefSeq" id="WP_076514356.1">
    <property type="nucleotide sequence ID" value="NZ_FTOH01000002.1"/>
</dbReference>
<reference evidence="6" key="1">
    <citation type="submission" date="2017-01" db="EMBL/GenBank/DDBJ databases">
        <authorList>
            <person name="Varghese N."/>
            <person name="Submissions S."/>
        </authorList>
    </citation>
    <scope>NUCLEOTIDE SEQUENCE [LARGE SCALE GENOMIC DNA]</scope>
    <source>
        <strain evidence="6">DSM 24913</strain>
    </source>
</reference>
<dbReference type="GO" id="GO:0004674">
    <property type="term" value="F:protein serine/threonine kinase activity"/>
    <property type="evidence" value="ECO:0007669"/>
    <property type="project" value="TreeGrafter"/>
</dbReference>